<feature type="region of interest" description="Disordered" evidence="6">
    <location>
        <begin position="1"/>
        <end position="37"/>
    </location>
</feature>
<dbReference type="PANTHER" id="PTHR30386">
    <property type="entry name" value="MEMBRANE FUSION SUBUNIT OF EMRAB-TOLC MULTIDRUG EFFLUX PUMP"/>
    <property type="match status" value="1"/>
</dbReference>
<dbReference type="Gene3D" id="2.40.50.100">
    <property type="match status" value="1"/>
</dbReference>
<name>A0ABT6WWT5_9ACTN</name>
<comment type="similarity">
    <text evidence="2">Belongs to the membrane fusion protein (MFP) (TC 8.A.1) family.</text>
</comment>
<evidence type="ECO:0000256" key="2">
    <source>
        <dbReference type="ARBA" id="ARBA00009477"/>
    </source>
</evidence>
<dbReference type="InterPro" id="IPR050739">
    <property type="entry name" value="MFP"/>
</dbReference>
<dbReference type="RefSeq" id="WP_282765499.1">
    <property type="nucleotide sequence ID" value="NZ_JASCTH010000031.1"/>
</dbReference>
<evidence type="ECO:0000313" key="7">
    <source>
        <dbReference type="EMBL" id="MDI6104189.1"/>
    </source>
</evidence>
<sequence>MTSVVEHDTSDQFSPATSPAPEATSEPAGRDGDGRAARSRVPALRTFLATAALVACAAAGGTYVVTQRLADAAFVSLEDAVLTADALPVGSTGAGVVTEVLVTEQARVAAGQELARVRLAEDPAQATRGPRTETLKAPMPGTVSRIDIAVGGVAGAGEPIITMYDHTELSFEAKATEEQLRDLRLGMAARVTGPGLGRPVSATLDHVKPRVGADPLLDAPLTEEQKVAHERLTVVLVPGTGDVDAVSALVPGLRYTAEVDTRTAVGRIPAVNSAG</sequence>
<comment type="subcellular location">
    <subcellularLocation>
        <location evidence="1">Membrane</location>
        <topology evidence="1">Single-pass membrane protein</topology>
    </subcellularLocation>
</comment>
<keyword evidence="5" id="KW-0472">Membrane</keyword>
<proteinExistence type="inferred from homology"/>
<evidence type="ECO:0000256" key="4">
    <source>
        <dbReference type="ARBA" id="ARBA00022989"/>
    </source>
</evidence>
<protein>
    <submittedName>
        <fullName evidence="7">HlyD family efflux transporter periplasmic adaptor subunit</fullName>
    </submittedName>
</protein>
<evidence type="ECO:0000256" key="1">
    <source>
        <dbReference type="ARBA" id="ARBA00004167"/>
    </source>
</evidence>
<dbReference type="PANTHER" id="PTHR30386:SF26">
    <property type="entry name" value="TRANSPORT PROTEIN COMB"/>
    <property type="match status" value="1"/>
</dbReference>
<evidence type="ECO:0000313" key="8">
    <source>
        <dbReference type="Proteomes" id="UP001241758"/>
    </source>
</evidence>
<comment type="caution">
    <text evidence="7">The sequence shown here is derived from an EMBL/GenBank/DDBJ whole genome shotgun (WGS) entry which is preliminary data.</text>
</comment>
<reference evidence="7 8" key="1">
    <citation type="submission" date="2023-05" db="EMBL/GenBank/DDBJ databases">
        <title>Actinoplanes sp. NEAU-A12 genome sequencing.</title>
        <authorList>
            <person name="Wang Z.-S."/>
        </authorList>
    </citation>
    <scope>NUCLEOTIDE SEQUENCE [LARGE SCALE GENOMIC DNA]</scope>
    <source>
        <strain evidence="7 8">NEAU-A12</strain>
    </source>
</reference>
<feature type="compositionally biased region" description="Basic and acidic residues" evidence="6">
    <location>
        <begin position="1"/>
        <end position="10"/>
    </location>
</feature>
<organism evidence="7 8">
    <name type="scientific">Actinoplanes sandaracinus</name>
    <dbReference type="NCBI Taxonomy" id="3045177"/>
    <lineage>
        <taxon>Bacteria</taxon>
        <taxon>Bacillati</taxon>
        <taxon>Actinomycetota</taxon>
        <taxon>Actinomycetes</taxon>
        <taxon>Micromonosporales</taxon>
        <taxon>Micromonosporaceae</taxon>
        <taxon>Actinoplanes</taxon>
    </lineage>
</organism>
<evidence type="ECO:0000256" key="6">
    <source>
        <dbReference type="SAM" id="MobiDB-lite"/>
    </source>
</evidence>
<keyword evidence="8" id="KW-1185">Reference proteome</keyword>
<evidence type="ECO:0000256" key="3">
    <source>
        <dbReference type="ARBA" id="ARBA00022692"/>
    </source>
</evidence>
<keyword evidence="4" id="KW-1133">Transmembrane helix</keyword>
<accession>A0ABT6WWT5</accession>
<evidence type="ECO:0000256" key="5">
    <source>
        <dbReference type="ARBA" id="ARBA00023136"/>
    </source>
</evidence>
<dbReference type="Proteomes" id="UP001241758">
    <property type="component" value="Unassembled WGS sequence"/>
</dbReference>
<keyword evidence="3" id="KW-0812">Transmembrane</keyword>
<gene>
    <name evidence="7" type="ORF">QLQ12_36925</name>
</gene>
<dbReference type="EMBL" id="JASCTH010000031">
    <property type="protein sequence ID" value="MDI6104189.1"/>
    <property type="molecule type" value="Genomic_DNA"/>
</dbReference>